<evidence type="ECO:0000313" key="10">
    <source>
        <dbReference type="EMBL" id="KAG0667961.1"/>
    </source>
</evidence>
<evidence type="ECO:0000256" key="4">
    <source>
        <dbReference type="ARBA" id="ARBA00022688"/>
    </source>
</evidence>
<keyword evidence="7 8" id="KW-0496">Mitochondrion</keyword>
<dbReference type="InterPro" id="IPR012762">
    <property type="entry name" value="Ubiq_biosynth_COQ9"/>
</dbReference>
<accession>A0A9P6W9Q1</accession>
<sequence length="269" mass="30698">MSRLIAQKLFTKQSMAPSLLCIRSYHPIAKDFVKPITIEPLTYTTDSLQSKVLDHCLSNNVPKYGFKEKSIVESIKQLELSPSLVSVLGASNSPSFVHSSPAVLELIKYHLVTKRYELTKDIPQENIDHNNGLPSLEELLVKRLQMDIPIGSQLTDLFAQLSMPSQFLMETALPELLNLADDMIYFSNEKDHFDMAWYTKRLGVAFTYVASKLFMAQDISPNFVETMNFAHEKLNNVMKLGDYYNNTEEFAWYTLMVSVNLIKSQLSRN</sequence>
<keyword evidence="10" id="KW-0830">Ubiquinone</keyword>
<evidence type="ECO:0000256" key="5">
    <source>
        <dbReference type="ARBA" id="ARBA00022946"/>
    </source>
</evidence>
<evidence type="ECO:0000256" key="6">
    <source>
        <dbReference type="ARBA" id="ARBA00023121"/>
    </source>
</evidence>
<dbReference type="AlphaFoldDB" id="A0A9P6W9Q1"/>
<reference evidence="10 11" key="1">
    <citation type="submission" date="2020-11" db="EMBL/GenBank/DDBJ databases">
        <title>Kefir isolates.</title>
        <authorList>
            <person name="Marcisauskas S."/>
            <person name="Kim Y."/>
            <person name="Blasche S."/>
        </authorList>
    </citation>
    <scope>NUCLEOTIDE SEQUENCE [LARGE SCALE GENOMIC DNA]</scope>
    <source>
        <strain evidence="10 11">OG2</strain>
    </source>
</reference>
<proteinExistence type="inferred from homology"/>
<dbReference type="Pfam" id="PF08511">
    <property type="entry name" value="COQ9"/>
    <property type="match status" value="1"/>
</dbReference>
<comment type="similarity">
    <text evidence="3 8">Belongs to the COQ9 family.</text>
</comment>
<evidence type="ECO:0000256" key="3">
    <source>
        <dbReference type="ARBA" id="ARBA00010766"/>
    </source>
</evidence>
<evidence type="ECO:0000313" key="11">
    <source>
        <dbReference type="Proteomes" id="UP000750334"/>
    </source>
</evidence>
<dbReference type="NCBIfam" id="TIGR02396">
    <property type="entry name" value="diverge_rpsU"/>
    <property type="match status" value="1"/>
</dbReference>
<evidence type="ECO:0000256" key="2">
    <source>
        <dbReference type="ARBA" id="ARBA00004749"/>
    </source>
</evidence>
<organism evidence="10 11">
    <name type="scientific">Maudiozyma exigua</name>
    <name type="common">Yeast</name>
    <name type="synonym">Kazachstania exigua</name>
    <dbReference type="NCBI Taxonomy" id="34358"/>
    <lineage>
        <taxon>Eukaryota</taxon>
        <taxon>Fungi</taxon>
        <taxon>Dikarya</taxon>
        <taxon>Ascomycota</taxon>
        <taxon>Saccharomycotina</taxon>
        <taxon>Saccharomycetes</taxon>
        <taxon>Saccharomycetales</taxon>
        <taxon>Saccharomycetaceae</taxon>
        <taxon>Maudiozyma</taxon>
    </lineage>
</organism>
<name>A0A9P6W9Q1_MAUEX</name>
<comment type="subcellular location">
    <subcellularLocation>
        <location evidence="1 8">Mitochondrion</location>
    </subcellularLocation>
</comment>
<dbReference type="InterPro" id="IPR013718">
    <property type="entry name" value="COQ9_C"/>
</dbReference>
<comment type="pathway">
    <text evidence="2 8">Cofactor biosynthesis; ubiquinone biosynthesis.</text>
</comment>
<comment type="caution">
    <text evidence="10">The sequence shown here is derived from an EMBL/GenBank/DDBJ whole genome shotgun (WGS) entry which is preliminary data.</text>
</comment>
<evidence type="ECO:0000259" key="9">
    <source>
        <dbReference type="Pfam" id="PF08511"/>
    </source>
</evidence>
<keyword evidence="5" id="KW-0809">Transit peptide</keyword>
<dbReference type="GO" id="GO:0006744">
    <property type="term" value="P:ubiquinone biosynthetic process"/>
    <property type="evidence" value="ECO:0007669"/>
    <property type="project" value="UniProtKB-UniRule"/>
</dbReference>
<dbReference type="GO" id="GO:0005743">
    <property type="term" value="C:mitochondrial inner membrane"/>
    <property type="evidence" value="ECO:0007669"/>
    <property type="project" value="TreeGrafter"/>
</dbReference>
<protein>
    <recommendedName>
        <fullName evidence="8">Ubiquinone biosynthesis protein</fullName>
    </recommendedName>
</protein>
<evidence type="ECO:0000256" key="7">
    <source>
        <dbReference type="ARBA" id="ARBA00023128"/>
    </source>
</evidence>
<dbReference type="PANTHER" id="PTHR21427">
    <property type="entry name" value="UBIQUINONE BIOSYNTHESIS PROTEIN COQ9, MITOCHONDRIAL"/>
    <property type="match status" value="1"/>
</dbReference>
<dbReference type="EMBL" id="PUHR01000085">
    <property type="protein sequence ID" value="KAG0667961.1"/>
    <property type="molecule type" value="Genomic_DNA"/>
</dbReference>
<gene>
    <name evidence="10" type="primary">COQ9</name>
    <name evidence="10" type="ORF">C6P45_005192</name>
</gene>
<dbReference type="PANTHER" id="PTHR21427:SF19">
    <property type="entry name" value="UBIQUINONE BIOSYNTHESIS PROTEIN COQ9, MITOCHONDRIAL"/>
    <property type="match status" value="1"/>
</dbReference>
<keyword evidence="4 8" id="KW-0831">Ubiquinone biosynthesis</keyword>
<evidence type="ECO:0000256" key="1">
    <source>
        <dbReference type="ARBA" id="ARBA00004173"/>
    </source>
</evidence>
<keyword evidence="6 8" id="KW-0446">Lipid-binding</keyword>
<dbReference type="Proteomes" id="UP000750334">
    <property type="component" value="Unassembled WGS sequence"/>
</dbReference>
<evidence type="ECO:0000256" key="8">
    <source>
        <dbReference type="RuleBase" id="RU366063"/>
    </source>
</evidence>
<feature type="domain" description="COQ9 C-terminal" evidence="9">
    <location>
        <begin position="170"/>
        <end position="241"/>
    </location>
</feature>
<keyword evidence="11" id="KW-1185">Reference proteome</keyword>
<dbReference type="OrthoDB" id="619536at2759"/>
<comment type="function">
    <text evidence="8">Membrane-associated protein that warps the membrane surface to access and bind aromatic isoprenes with high specificity, including ubiquinone (CoQ) isoprene intermediates and presents them directly to Coq7, therefore facilitating the Coq7-mediated hydroxylase step. Participates in the biosynthesis of coenzyme Q, also named ubiquinone, an essential lipid-soluble electron transporter for aerobic cellular respiration.</text>
</comment>
<dbReference type="GO" id="GO:0008289">
    <property type="term" value="F:lipid binding"/>
    <property type="evidence" value="ECO:0007669"/>
    <property type="project" value="UniProtKB-UniRule"/>
</dbReference>